<gene>
    <name evidence="3" type="ORF">TWF696_008662</name>
</gene>
<evidence type="ECO:0000313" key="3">
    <source>
        <dbReference type="EMBL" id="KAK6341591.1"/>
    </source>
</evidence>
<feature type="compositionally biased region" description="Pro residues" evidence="1">
    <location>
        <begin position="264"/>
        <end position="275"/>
    </location>
</feature>
<evidence type="ECO:0000313" key="4">
    <source>
        <dbReference type="Proteomes" id="UP001375240"/>
    </source>
</evidence>
<reference evidence="3 4" key="1">
    <citation type="submission" date="2019-10" db="EMBL/GenBank/DDBJ databases">
        <authorList>
            <person name="Palmer J.M."/>
        </authorList>
    </citation>
    <scope>NUCLEOTIDE SEQUENCE [LARGE SCALE GENOMIC DNA]</scope>
    <source>
        <strain evidence="3 4">TWF696</strain>
    </source>
</reference>
<dbReference type="EMBL" id="JAVHNQ010000007">
    <property type="protein sequence ID" value="KAK6341591.1"/>
    <property type="molecule type" value="Genomic_DNA"/>
</dbReference>
<feature type="compositionally biased region" description="Low complexity" evidence="1">
    <location>
        <begin position="74"/>
        <end position="95"/>
    </location>
</feature>
<feature type="transmembrane region" description="Helical" evidence="2">
    <location>
        <begin position="335"/>
        <end position="368"/>
    </location>
</feature>
<keyword evidence="2" id="KW-0812">Transmembrane</keyword>
<feature type="compositionally biased region" description="Basic and acidic residues" evidence="1">
    <location>
        <begin position="146"/>
        <end position="163"/>
    </location>
</feature>
<organism evidence="3 4">
    <name type="scientific">Orbilia brochopaga</name>
    <dbReference type="NCBI Taxonomy" id="3140254"/>
    <lineage>
        <taxon>Eukaryota</taxon>
        <taxon>Fungi</taxon>
        <taxon>Dikarya</taxon>
        <taxon>Ascomycota</taxon>
        <taxon>Pezizomycotina</taxon>
        <taxon>Orbiliomycetes</taxon>
        <taxon>Orbiliales</taxon>
        <taxon>Orbiliaceae</taxon>
        <taxon>Orbilia</taxon>
    </lineage>
</organism>
<evidence type="ECO:0000256" key="1">
    <source>
        <dbReference type="SAM" id="MobiDB-lite"/>
    </source>
</evidence>
<name>A0AAV9UKF6_9PEZI</name>
<keyword evidence="2" id="KW-1133">Transmembrane helix</keyword>
<comment type="caution">
    <text evidence="3">The sequence shown here is derived from an EMBL/GenBank/DDBJ whole genome shotgun (WGS) entry which is preliminary data.</text>
</comment>
<feature type="region of interest" description="Disordered" evidence="1">
    <location>
        <begin position="389"/>
        <end position="415"/>
    </location>
</feature>
<feature type="region of interest" description="Disordered" evidence="1">
    <location>
        <begin position="1"/>
        <end position="184"/>
    </location>
</feature>
<feature type="compositionally biased region" description="Basic and acidic residues" evidence="1">
    <location>
        <begin position="40"/>
        <end position="50"/>
    </location>
</feature>
<dbReference type="Proteomes" id="UP001375240">
    <property type="component" value="Unassembled WGS sequence"/>
</dbReference>
<feature type="region of interest" description="Disordered" evidence="1">
    <location>
        <begin position="261"/>
        <end position="280"/>
    </location>
</feature>
<evidence type="ECO:0000256" key="2">
    <source>
        <dbReference type="SAM" id="Phobius"/>
    </source>
</evidence>
<feature type="compositionally biased region" description="Low complexity" evidence="1">
    <location>
        <begin position="164"/>
        <end position="174"/>
    </location>
</feature>
<keyword evidence="2" id="KW-0472">Membrane</keyword>
<dbReference type="AlphaFoldDB" id="A0AAV9UKF6"/>
<keyword evidence="4" id="KW-1185">Reference proteome</keyword>
<proteinExistence type="predicted"/>
<accession>A0AAV9UKF6</accession>
<protein>
    <submittedName>
        <fullName evidence="3">Uncharacterized protein</fullName>
    </submittedName>
</protein>
<sequence length="415" mass="42965">MSGSNPFRAYSPAGANRSPTRRTQAGGYSGLQSMPGFEGWRAEGDVDRTPSHASTPGIVPEVVPKASPASNPFLSSSGAPTPSYSSASSYDLPPSLQAGSHSGGGSRRGSEFDPLAFDTPDSTTTFKRTSYRHTRTPSESSAESTSRSRDRFATTSSRRDRTPSRSPSRAIPPRDVGGTQRTPSGNVMASIFNAQNAAAVGSALGSAANFLGSRAGIIKPEGHADDSDSIPGGYNSRPVPDTVNEPGFNLGNAVNYLSNLASPPQTPAAAPPPPQQQGGGSPFTLSNALSYLQQATQQPAAGGGAGGGLPQNFQLAGIEIDFNWIAQKAGEQNPWVLLGGVVVAFWIISSIIATLLWYSVIAGVLYVVYVVGVKKGGFGAIGDTPPRRRVAGGGGGWTSSAGSRPGGAPEWRRRY</sequence>
<feature type="region of interest" description="Disordered" evidence="1">
    <location>
        <begin position="221"/>
        <end position="248"/>
    </location>
</feature>